<evidence type="ECO:0000256" key="4">
    <source>
        <dbReference type="ARBA" id="ARBA00023163"/>
    </source>
</evidence>
<evidence type="ECO:0000259" key="8">
    <source>
        <dbReference type="PROSITE" id="PS50995"/>
    </source>
</evidence>
<dbReference type="InterPro" id="IPR036388">
    <property type="entry name" value="WH-like_DNA-bd_sf"/>
</dbReference>
<dbReference type="PROSITE" id="PS50995">
    <property type="entry name" value="HTH_MARR_2"/>
    <property type="match status" value="1"/>
</dbReference>
<reference evidence="9 10" key="1">
    <citation type="journal article" date="2015" name="Genome Announc.">
        <title>Expanding the biotechnology potential of lactobacilli through comparative genomics of 213 strains and associated genera.</title>
        <authorList>
            <person name="Sun Z."/>
            <person name="Harris H.M."/>
            <person name="McCann A."/>
            <person name="Guo C."/>
            <person name="Argimon S."/>
            <person name="Zhang W."/>
            <person name="Yang X."/>
            <person name="Jeffery I.B."/>
            <person name="Cooney J.C."/>
            <person name="Kagawa T.F."/>
            <person name="Liu W."/>
            <person name="Song Y."/>
            <person name="Salvetti E."/>
            <person name="Wrobel A."/>
            <person name="Rasinkangas P."/>
            <person name="Parkhill J."/>
            <person name="Rea M.C."/>
            <person name="O'Sullivan O."/>
            <person name="Ritari J."/>
            <person name="Douillard F.P."/>
            <person name="Paul Ross R."/>
            <person name="Yang R."/>
            <person name="Briner A.E."/>
            <person name="Felis G.E."/>
            <person name="de Vos W.M."/>
            <person name="Barrangou R."/>
            <person name="Klaenhammer T.R."/>
            <person name="Caufield P.W."/>
            <person name="Cui Y."/>
            <person name="Zhang H."/>
            <person name="O'Toole P.W."/>
        </authorList>
    </citation>
    <scope>NUCLEOTIDE SEQUENCE [LARGE SCALE GENOMIC DNA]</scope>
    <source>
        <strain evidence="9 10">DSM 19909</strain>
    </source>
</reference>
<dbReference type="PANTHER" id="PTHR42756:SF1">
    <property type="entry name" value="TRANSCRIPTIONAL REPRESSOR OF EMRAB OPERON"/>
    <property type="match status" value="1"/>
</dbReference>
<gene>
    <name evidence="9" type="ORF">FD04_GL000338</name>
</gene>
<evidence type="ECO:0000256" key="7">
    <source>
        <dbReference type="ARBA" id="ARBA00047207"/>
    </source>
</evidence>
<dbReference type="SUPFAM" id="SSF46785">
    <property type="entry name" value="Winged helix' DNA-binding domain"/>
    <property type="match status" value="1"/>
</dbReference>
<keyword evidence="3" id="KW-0238">DNA-binding</keyword>
<dbReference type="GO" id="GO:0003677">
    <property type="term" value="F:DNA binding"/>
    <property type="evidence" value="ECO:0007669"/>
    <property type="project" value="UniProtKB-KW"/>
</dbReference>
<accession>A0A0R1LRY1</accession>
<evidence type="ECO:0000313" key="10">
    <source>
        <dbReference type="Proteomes" id="UP000051160"/>
    </source>
</evidence>
<dbReference type="RefSeq" id="WP_054699388.1">
    <property type="nucleotide sequence ID" value="NZ_AZEE01000027.1"/>
</dbReference>
<dbReference type="InterPro" id="IPR000835">
    <property type="entry name" value="HTH_MarR-typ"/>
</dbReference>
<feature type="domain" description="HTH marR-type" evidence="8">
    <location>
        <begin position="8"/>
        <end position="138"/>
    </location>
</feature>
<evidence type="ECO:0000313" key="9">
    <source>
        <dbReference type="EMBL" id="KRK98604.1"/>
    </source>
</evidence>
<dbReference type="AlphaFoldDB" id="A0A0R1LRY1"/>
<dbReference type="Proteomes" id="UP000051160">
    <property type="component" value="Unassembled WGS sequence"/>
</dbReference>
<evidence type="ECO:0000256" key="2">
    <source>
        <dbReference type="ARBA" id="ARBA00023015"/>
    </source>
</evidence>
<dbReference type="EMBL" id="AZEE01000027">
    <property type="protein sequence ID" value="KRK98604.1"/>
    <property type="molecule type" value="Genomic_DNA"/>
</dbReference>
<organism evidence="9 10">
    <name type="scientific">Secundilactobacillus odoratitofui DSM 19909 = JCM 15043</name>
    <dbReference type="NCBI Taxonomy" id="1423776"/>
    <lineage>
        <taxon>Bacteria</taxon>
        <taxon>Bacillati</taxon>
        <taxon>Bacillota</taxon>
        <taxon>Bacilli</taxon>
        <taxon>Lactobacillales</taxon>
        <taxon>Lactobacillaceae</taxon>
        <taxon>Secundilactobacillus</taxon>
    </lineage>
</organism>
<comment type="caution">
    <text evidence="9">The sequence shown here is derived from an EMBL/GenBank/DDBJ whole genome shotgun (WGS) entry which is preliminary data.</text>
</comment>
<dbReference type="SMART" id="SM00347">
    <property type="entry name" value="HTH_MARR"/>
    <property type="match status" value="1"/>
</dbReference>
<dbReference type="PATRIC" id="fig|1423776.4.peg.339"/>
<evidence type="ECO:0000256" key="5">
    <source>
        <dbReference type="ARBA" id="ARBA00046337"/>
    </source>
</evidence>
<dbReference type="Gene3D" id="1.10.10.10">
    <property type="entry name" value="Winged helix-like DNA-binding domain superfamily/Winged helix DNA-binding domain"/>
    <property type="match status" value="1"/>
</dbReference>
<comment type="subcellular location">
    <subcellularLocation>
        <location evidence="1">Cytoplasm</location>
    </subcellularLocation>
</comment>
<name>A0A0R1LRY1_9LACO</name>
<sequence length="142" mass="16820">MTTHVHLADQLCFSVYNVNRLFNKFYQEALEPYRLTYPQYLLLTTLWEQDHRELRDLGQTLHLNSNTLTPMVRRLEERGWVTRTHPENDKRRLVVSLTKMARDNEAPIHDALATCLARYQLTIEDYEQALALNQKLQTAFSE</sequence>
<dbReference type="STRING" id="1423776.FD04_GL000338"/>
<dbReference type="PANTHER" id="PTHR42756">
    <property type="entry name" value="TRANSCRIPTIONAL REGULATOR, MARR"/>
    <property type="match status" value="1"/>
</dbReference>
<protein>
    <recommendedName>
        <fullName evidence="6">HTH-type transcriptional regulator SarZ</fullName>
    </recommendedName>
    <alternativeName>
        <fullName evidence="7">Staphylococcal accessory regulator Z</fullName>
    </alternativeName>
</protein>
<evidence type="ECO:0000256" key="6">
    <source>
        <dbReference type="ARBA" id="ARBA00047188"/>
    </source>
</evidence>
<keyword evidence="2" id="KW-0805">Transcription regulation</keyword>
<evidence type="ECO:0000256" key="1">
    <source>
        <dbReference type="ARBA" id="ARBA00004496"/>
    </source>
</evidence>
<proteinExistence type="inferred from homology"/>
<comment type="similarity">
    <text evidence="5">Belongs to the SarZ family.</text>
</comment>
<dbReference type="OrthoDB" id="9806864at2"/>
<dbReference type="InterPro" id="IPR055166">
    <property type="entry name" value="Transc_reg_Sar_Rot_HTH"/>
</dbReference>
<evidence type="ECO:0000256" key="3">
    <source>
        <dbReference type="ARBA" id="ARBA00023125"/>
    </source>
</evidence>
<keyword evidence="10" id="KW-1185">Reference proteome</keyword>
<dbReference type="GO" id="GO:0003700">
    <property type="term" value="F:DNA-binding transcription factor activity"/>
    <property type="evidence" value="ECO:0007669"/>
    <property type="project" value="InterPro"/>
</dbReference>
<keyword evidence="4" id="KW-0804">Transcription</keyword>
<dbReference type="Pfam" id="PF22381">
    <property type="entry name" value="Staph_reg_Sar_Rot"/>
    <property type="match status" value="1"/>
</dbReference>
<dbReference type="InterPro" id="IPR036390">
    <property type="entry name" value="WH_DNA-bd_sf"/>
</dbReference>